<evidence type="ECO:0000313" key="8">
    <source>
        <dbReference type="EMBL" id="KAJ2679372.1"/>
    </source>
</evidence>
<name>A0A9W8KZC7_9FUNG</name>
<feature type="region of interest" description="Disordered" evidence="6">
    <location>
        <begin position="491"/>
        <end position="525"/>
    </location>
</feature>
<feature type="region of interest" description="Disordered" evidence="6">
    <location>
        <begin position="328"/>
        <end position="355"/>
    </location>
</feature>
<dbReference type="CDD" id="cd14686">
    <property type="entry name" value="bZIP"/>
    <property type="match status" value="1"/>
</dbReference>
<feature type="coiled-coil region" evidence="5">
    <location>
        <begin position="429"/>
        <end position="463"/>
    </location>
</feature>
<dbReference type="Pfam" id="PF00170">
    <property type="entry name" value="bZIP_1"/>
    <property type="match status" value="1"/>
</dbReference>
<comment type="caution">
    <text evidence="8">The sequence shown here is derived from an EMBL/GenBank/DDBJ whole genome shotgun (WGS) entry which is preliminary data.</text>
</comment>
<organism evidence="8 9">
    <name type="scientific">Coemansia spiralis</name>
    <dbReference type="NCBI Taxonomy" id="417178"/>
    <lineage>
        <taxon>Eukaryota</taxon>
        <taxon>Fungi</taxon>
        <taxon>Fungi incertae sedis</taxon>
        <taxon>Zoopagomycota</taxon>
        <taxon>Kickxellomycotina</taxon>
        <taxon>Kickxellomycetes</taxon>
        <taxon>Kickxellales</taxon>
        <taxon>Kickxellaceae</taxon>
        <taxon>Coemansia</taxon>
    </lineage>
</organism>
<gene>
    <name evidence="8" type="ORF">GGI25_001507</name>
</gene>
<dbReference type="PANTHER" id="PTHR19304">
    <property type="entry name" value="CYCLIC-AMP RESPONSE ELEMENT BINDING PROTEIN"/>
    <property type="match status" value="1"/>
</dbReference>
<feature type="compositionally biased region" description="Low complexity" evidence="6">
    <location>
        <begin position="1"/>
        <end position="22"/>
    </location>
</feature>
<feature type="region of interest" description="Disordered" evidence="6">
    <location>
        <begin position="374"/>
        <end position="410"/>
    </location>
</feature>
<dbReference type="GO" id="GO:0005634">
    <property type="term" value="C:nucleus"/>
    <property type="evidence" value="ECO:0007669"/>
    <property type="project" value="UniProtKB-SubCell"/>
</dbReference>
<keyword evidence="5" id="KW-0175">Coiled coil</keyword>
<keyword evidence="3" id="KW-0804">Transcription</keyword>
<accession>A0A9W8KZC7</accession>
<comment type="subcellular location">
    <subcellularLocation>
        <location evidence="1">Nucleus</location>
    </subcellularLocation>
</comment>
<dbReference type="AlphaFoldDB" id="A0A9W8KZC7"/>
<feature type="region of interest" description="Disordered" evidence="6">
    <location>
        <begin position="1"/>
        <end position="34"/>
    </location>
</feature>
<feature type="compositionally biased region" description="Low complexity" evidence="6">
    <location>
        <begin position="492"/>
        <end position="505"/>
    </location>
</feature>
<protein>
    <recommendedName>
        <fullName evidence="7">BZIP domain-containing protein</fullName>
    </recommendedName>
</protein>
<dbReference type="SMART" id="SM00338">
    <property type="entry name" value="BRLZ"/>
    <property type="match status" value="1"/>
</dbReference>
<proteinExistence type="predicted"/>
<feature type="compositionally biased region" description="Basic residues" evidence="6">
    <location>
        <begin position="338"/>
        <end position="350"/>
    </location>
</feature>
<dbReference type="Proteomes" id="UP001151518">
    <property type="component" value="Unassembled WGS sequence"/>
</dbReference>
<dbReference type="OrthoDB" id="295274at2759"/>
<reference evidence="8" key="1">
    <citation type="submission" date="2022-07" db="EMBL/GenBank/DDBJ databases">
        <title>Phylogenomic reconstructions and comparative analyses of Kickxellomycotina fungi.</title>
        <authorList>
            <person name="Reynolds N.K."/>
            <person name="Stajich J.E."/>
            <person name="Barry K."/>
            <person name="Grigoriev I.V."/>
            <person name="Crous P."/>
            <person name="Smith M.E."/>
        </authorList>
    </citation>
    <scope>NUCLEOTIDE SEQUENCE</scope>
    <source>
        <strain evidence="8">NRRL 3115</strain>
    </source>
</reference>
<dbReference type="InterPro" id="IPR051027">
    <property type="entry name" value="bZIP_transcription_factors"/>
</dbReference>
<dbReference type="InterPro" id="IPR004827">
    <property type="entry name" value="bZIP"/>
</dbReference>
<evidence type="ECO:0000313" key="9">
    <source>
        <dbReference type="Proteomes" id="UP001151518"/>
    </source>
</evidence>
<evidence type="ECO:0000256" key="2">
    <source>
        <dbReference type="ARBA" id="ARBA00023015"/>
    </source>
</evidence>
<dbReference type="GO" id="GO:0003700">
    <property type="term" value="F:DNA-binding transcription factor activity"/>
    <property type="evidence" value="ECO:0007669"/>
    <property type="project" value="InterPro"/>
</dbReference>
<dbReference type="PROSITE" id="PS50217">
    <property type="entry name" value="BZIP"/>
    <property type="match status" value="1"/>
</dbReference>
<dbReference type="PRINTS" id="PR00041">
    <property type="entry name" value="LEUZIPPRCREB"/>
</dbReference>
<evidence type="ECO:0000256" key="3">
    <source>
        <dbReference type="ARBA" id="ARBA00023163"/>
    </source>
</evidence>
<dbReference type="EMBL" id="JANBTW010000012">
    <property type="protein sequence ID" value="KAJ2679372.1"/>
    <property type="molecule type" value="Genomic_DNA"/>
</dbReference>
<evidence type="ECO:0000256" key="6">
    <source>
        <dbReference type="SAM" id="MobiDB-lite"/>
    </source>
</evidence>
<sequence>MTESSRAASTNALAAAAAAATPSERRASVSTAIPPQLIAPFPKLESDHEIDHSVRSKTDDIGSATAAALSSAITNAHMPTIDDHHHAIALASQAVTASLSTAALPGAPVLASTVNQDESVLVSLQQSAHDQVMEIMNSYNSTNAHRRRSSVEAVAAASSVLASFANSSKSYMDSEVATAAAMAAAVNSTPQISQINSYTSQAAQHNAAAAALLAASGMHSVMLPTIPSVSTSLQGTPAPGERLSLSVSMEDDPLLTTTVAANATAALPASISMATTIPTSTAASGGDVSMQPFDMAAFGGLSPHSFAAANQITSSMAAATINIPTALQEQSEPIQATPKKKQPTPRRRKAAAGVSAATAAVAATAEETIDDYDLLSSDDEDGSPHAKDGMPLTPDAPGSGRPGSLRHLTADERRARRLQRNRLAAKECRQKKKAYIQNLEDQVHDLRKDNERLRKEIEELNAKLTLGGMRANSSATTPVLDTRQLLSAEYADSSMDSLSSPTLSSKRPRVAVRSTSNARLANGGD</sequence>
<dbReference type="InterPro" id="IPR046347">
    <property type="entry name" value="bZIP_sf"/>
</dbReference>
<dbReference type="Gene3D" id="1.20.5.170">
    <property type="match status" value="1"/>
</dbReference>
<evidence type="ECO:0000256" key="1">
    <source>
        <dbReference type="ARBA" id="ARBA00004123"/>
    </source>
</evidence>
<evidence type="ECO:0000256" key="4">
    <source>
        <dbReference type="ARBA" id="ARBA00023242"/>
    </source>
</evidence>
<feature type="domain" description="BZIP" evidence="7">
    <location>
        <begin position="411"/>
        <end position="464"/>
    </location>
</feature>
<keyword evidence="4" id="KW-0539">Nucleus</keyword>
<evidence type="ECO:0000259" key="7">
    <source>
        <dbReference type="PROSITE" id="PS50217"/>
    </source>
</evidence>
<dbReference type="SUPFAM" id="SSF57959">
    <property type="entry name" value="Leucine zipper domain"/>
    <property type="match status" value="1"/>
</dbReference>
<evidence type="ECO:0000256" key="5">
    <source>
        <dbReference type="SAM" id="Coils"/>
    </source>
</evidence>
<keyword evidence="2" id="KW-0805">Transcription regulation</keyword>
<dbReference type="PROSITE" id="PS00036">
    <property type="entry name" value="BZIP_BASIC"/>
    <property type="match status" value="1"/>
</dbReference>